<evidence type="ECO:0000313" key="2">
    <source>
        <dbReference type="EMBL" id="PWK49098.1"/>
    </source>
</evidence>
<proteinExistence type="predicted"/>
<evidence type="ECO:0000313" key="3">
    <source>
        <dbReference type="Proteomes" id="UP000245790"/>
    </source>
</evidence>
<sequence>MPVGEIAGELLGGIFKFIGRLFIEVVIELIIKGSGYLICRMFSKDVDPDGVLVILVGLMFIGMVGWGIYFVYDYVQLQLAIDHCLDSGGEFTDGESNNDNGTCQ</sequence>
<protein>
    <submittedName>
        <fullName evidence="2">Uncharacterized protein</fullName>
    </submittedName>
</protein>
<keyword evidence="1" id="KW-1133">Transmembrane helix</keyword>
<reference evidence="2 3" key="1">
    <citation type="submission" date="2018-05" db="EMBL/GenBank/DDBJ databases">
        <title>Genomic Encyclopedia of Type Strains, Phase IV (KMG-IV): sequencing the most valuable type-strain genomes for metagenomic binning, comparative biology and taxonomic classification.</title>
        <authorList>
            <person name="Goeker M."/>
        </authorList>
    </citation>
    <scope>NUCLEOTIDE SEQUENCE [LARGE SCALE GENOMIC DNA]</scope>
    <source>
        <strain evidence="2 3">DSM 25350</strain>
    </source>
</reference>
<keyword evidence="1" id="KW-0472">Membrane</keyword>
<dbReference type="Proteomes" id="UP000245790">
    <property type="component" value="Unassembled WGS sequence"/>
</dbReference>
<dbReference type="EMBL" id="QGGU01000008">
    <property type="protein sequence ID" value="PWK49098.1"/>
    <property type="molecule type" value="Genomic_DNA"/>
</dbReference>
<organism evidence="2 3">
    <name type="scientific">Pleionea mediterranea</name>
    <dbReference type="NCBI Taxonomy" id="523701"/>
    <lineage>
        <taxon>Bacteria</taxon>
        <taxon>Pseudomonadati</taxon>
        <taxon>Pseudomonadota</taxon>
        <taxon>Gammaproteobacteria</taxon>
        <taxon>Oceanospirillales</taxon>
        <taxon>Pleioneaceae</taxon>
        <taxon>Pleionea</taxon>
    </lineage>
</organism>
<feature type="transmembrane region" description="Helical" evidence="1">
    <location>
        <begin position="51"/>
        <end position="72"/>
    </location>
</feature>
<name>A0A316FJK8_9GAMM</name>
<evidence type="ECO:0000256" key="1">
    <source>
        <dbReference type="SAM" id="Phobius"/>
    </source>
</evidence>
<comment type="caution">
    <text evidence="2">The sequence shown here is derived from an EMBL/GenBank/DDBJ whole genome shotgun (WGS) entry which is preliminary data.</text>
</comment>
<dbReference type="OrthoDB" id="5986675at2"/>
<gene>
    <name evidence="2" type="ORF">C8D97_1086</name>
</gene>
<keyword evidence="1" id="KW-0812">Transmembrane</keyword>
<dbReference type="RefSeq" id="WP_109763905.1">
    <property type="nucleotide sequence ID" value="NZ_QGGU01000008.1"/>
</dbReference>
<accession>A0A316FJK8</accession>
<dbReference type="AlphaFoldDB" id="A0A316FJK8"/>
<keyword evidence="3" id="KW-1185">Reference proteome</keyword>